<sequence>MRTLLDTVEQAMNPVHSRNIVLGVRHKTAMERLLKLLPKSGVETAYLIQGIEGTEDLPLHKNSSIRKVTP</sequence>
<evidence type="ECO:0000256" key="2">
    <source>
        <dbReference type="ARBA" id="ARBA00022679"/>
    </source>
</evidence>
<comment type="caution">
    <text evidence="3">The sequence shown here is derived from an EMBL/GenBank/DDBJ whole genome shotgun (WGS) entry which is preliminary data.</text>
</comment>
<accession>A0A081NVU2</accession>
<dbReference type="Gene3D" id="3.40.1030.10">
    <property type="entry name" value="Nucleoside phosphorylase/phosphoribosyltransferase catalytic domain"/>
    <property type="match status" value="1"/>
</dbReference>
<evidence type="ECO:0000313" key="3">
    <source>
        <dbReference type="EMBL" id="KEQ22565.1"/>
    </source>
</evidence>
<evidence type="ECO:0000256" key="1">
    <source>
        <dbReference type="ARBA" id="ARBA00022676"/>
    </source>
</evidence>
<reference evidence="3 4" key="1">
    <citation type="submission" date="2014-06" db="EMBL/GenBank/DDBJ databases">
        <title>Draft genome sequence of Paenibacillus sp. MSt1.</title>
        <authorList>
            <person name="Aw Y.K."/>
            <person name="Ong K.S."/>
            <person name="Gan H.M."/>
            <person name="Lee S.M."/>
        </authorList>
    </citation>
    <scope>NUCLEOTIDE SEQUENCE [LARGE SCALE GENOMIC DNA]</scope>
    <source>
        <strain evidence="3 4">MSt1</strain>
    </source>
</reference>
<proteinExistence type="predicted"/>
<keyword evidence="4" id="KW-1185">Reference proteome</keyword>
<keyword evidence="1" id="KW-0328">Glycosyltransferase</keyword>
<evidence type="ECO:0000313" key="4">
    <source>
        <dbReference type="Proteomes" id="UP000028123"/>
    </source>
</evidence>
<keyword evidence="2" id="KW-0808">Transferase</keyword>
<dbReference type="EMBL" id="JNVM01000033">
    <property type="protein sequence ID" value="KEQ22565.1"/>
    <property type="molecule type" value="Genomic_DNA"/>
</dbReference>
<name>A0A081NVU2_9BACL</name>
<dbReference type="GO" id="GO:0016757">
    <property type="term" value="F:glycosyltransferase activity"/>
    <property type="evidence" value="ECO:0007669"/>
    <property type="project" value="UniProtKB-KW"/>
</dbReference>
<dbReference type="AlphaFoldDB" id="A0A081NVU2"/>
<protein>
    <submittedName>
        <fullName evidence="3">Uncharacterized protein</fullName>
    </submittedName>
</protein>
<gene>
    <name evidence="3" type="ORF">ET33_21880</name>
</gene>
<organism evidence="3 4">
    <name type="scientific">Paenibacillus tyrfis</name>
    <dbReference type="NCBI Taxonomy" id="1501230"/>
    <lineage>
        <taxon>Bacteria</taxon>
        <taxon>Bacillati</taxon>
        <taxon>Bacillota</taxon>
        <taxon>Bacilli</taxon>
        <taxon>Bacillales</taxon>
        <taxon>Paenibacillaceae</taxon>
        <taxon>Paenibacillus</taxon>
    </lineage>
</organism>
<dbReference type="Proteomes" id="UP000028123">
    <property type="component" value="Unassembled WGS sequence"/>
</dbReference>
<dbReference type="eggNOG" id="COG0547">
    <property type="taxonomic scope" value="Bacteria"/>
</dbReference>
<dbReference type="SUPFAM" id="SSF52418">
    <property type="entry name" value="Nucleoside phosphorylase/phosphoribosyltransferase catalytic domain"/>
    <property type="match status" value="1"/>
</dbReference>
<dbReference type="InterPro" id="IPR035902">
    <property type="entry name" value="Nuc_phospho_transferase"/>
</dbReference>